<feature type="domain" description="PAS" evidence="2">
    <location>
        <begin position="310"/>
        <end position="382"/>
    </location>
</feature>
<dbReference type="InterPro" id="IPR001610">
    <property type="entry name" value="PAC"/>
</dbReference>
<dbReference type="eggNOG" id="COG5001">
    <property type="taxonomic scope" value="Bacteria"/>
</dbReference>
<dbReference type="HOGENOM" id="CLU_000445_70_20_3"/>
<evidence type="ECO:0000259" key="2">
    <source>
        <dbReference type="PROSITE" id="PS50112"/>
    </source>
</evidence>
<dbReference type="InterPro" id="IPR000160">
    <property type="entry name" value="GGDEF_dom"/>
</dbReference>
<dbReference type="InterPro" id="IPR013655">
    <property type="entry name" value="PAS_fold_3"/>
</dbReference>
<dbReference type="SMART" id="SM00052">
    <property type="entry name" value="EAL"/>
    <property type="match status" value="1"/>
</dbReference>
<dbReference type="Proteomes" id="UP000000268">
    <property type="component" value="Chromosome"/>
</dbReference>
<evidence type="ECO:0000313" key="7">
    <source>
        <dbReference type="Proteomes" id="UP000000268"/>
    </source>
</evidence>
<dbReference type="SMART" id="SM00086">
    <property type="entry name" value="PAC"/>
    <property type="match status" value="1"/>
</dbReference>
<dbReference type="STRING" id="329726.AM1_5569"/>
<proteinExistence type="predicted"/>
<dbReference type="Gene3D" id="3.20.20.450">
    <property type="entry name" value="EAL domain"/>
    <property type="match status" value="1"/>
</dbReference>
<dbReference type="AlphaFoldDB" id="B0CE49"/>
<name>B0CE49_ACAM1</name>
<dbReference type="PROSITE" id="PS50006">
    <property type="entry name" value="FHA_DOMAIN"/>
    <property type="match status" value="1"/>
</dbReference>
<dbReference type="InterPro" id="IPR043128">
    <property type="entry name" value="Rev_trsase/Diguanyl_cyclase"/>
</dbReference>
<protein>
    <submittedName>
        <fullName evidence="6">Diguanylate cyclase/phosphodiesterase with PAS/PAC sensor, putative</fullName>
    </submittedName>
</protein>
<dbReference type="SUPFAM" id="SSF55785">
    <property type="entry name" value="PYP-like sensor domain (PAS domain)"/>
    <property type="match status" value="1"/>
</dbReference>
<feature type="domain" description="EAL" evidence="4">
    <location>
        <begin position="613"/>
        <end position="868"/>
    </location>
</feature>
<dbReference type="InterPro" id="IPR000700">
    <property type="entry name" value="PAS-assoc_C"/>
</dbReference>
<dbReference type="FunFam" id="3.20.20.450:FF:000001">
    <property type="entry name" value="Cyclic di-GMP phosphodiesterase yahA"/>
    <property type="match status" value="1"/>
</dbReference>
<dbReference type="InterPro" id="IPR029787">
    <property type="entry name" value="Nucleotide_cyclase"/>
</dbReference>
<feature type="domain" description="FHA" evidence="1">
    <location>
        <begin position="62"/>
        <end position="122"/>
    </location>
</feature>
<dbReference type="NCBIfam" id="TIGR00254">
    <property type="entry name" value="GGDEF"/>
    <property type="match status" value="1"/>
</dbReference>
<dbReference type="InterPro" id="IPR052155">
    <property type="entry name" value="Biofilm_reg_signaling"/>
</dbReference>
<evidence type="ECO:0000259" key="3">
    <source>
        <dbReference type="PROSITE" id="PS50113"/>
    </source>
</evidence>
<dbReference type="Pfam" id="PF00990">
    <property type="entry name" value="GGDEF"/>
    <property type="match status" value="1"/>
</dbReference>
<feature type="domain" description="GGDEF" evidence="5">
    <location>
        <begin position="471"/>
        <end position="604"/>
    </location>
</feature>
<dbReference type="SUPFAM" id="SSF141868">
    <property type="entry name" value="EAL domain-like"/>
    <property type="match status" value="1"/>
</dbReference>
<dbReference type="CDD" id="cd01948">
    <property type="entry name" value="EAL"/>
    <property type="match status" value="1"/>
</dbReference>
<dbReference type="PROSITE" id="PS50113">
    <property type="entry name" value="PAC"/>
    <property type="match status" value="1"/>
</dbReference>
<dbReference type="PANTHER" id="PTHR44757">
    <property type="entry name" value="DIGUANYLATE CYCLASE DGCP"/>
    <property type="match status" value="1"/>
</dbReference>
<evidence type="ECO:0000259" key="5">
    <source>
        <dbReference type="PROSITE" id="PS50887"/>
    </source>
</evidence>
<dbReference type="Pfam" id="PF00563">
    <property type="entry name" value="EAL"/>
    <property type="match status" value="1"/>
</dbReference>
<dbReference type="OrthoDB" id="442691at2"/>
<organism evidence="6 7">
    <name type="scientific">Acaryochloris marina (strain MBIC 11017)</name>
    <dbReference type="NCBI Taxonomy" id="329726"/>
    <lineage>
        <taxon>Bacteria</taxon>
        <taxon>Bacillati</taxon>
        <taxon>Cyanobacteriota</taxon>
        <taxon>Cyanophyceae</taxon>
        <taxon>Acaryochloridales</taxon>
        <taxon>Acaryochloridaceae</taxon>
        <taxon>Acaryochloris</taxon>
    </lineage>
</organism>
<dbReference type="Pfam" id="PF00498">
    <property type="entry name" value="FHA"/>
    <property type="match status" value="1"/>
</dbReference>
<dbReference type="FunFam" id="3.30.70.270:FF:000001">
    <property type="entry name" value="Diguanylate cyclase domain protein"/>
    <property type="match status" value="1"/>
</dbReference>
<dbReference type="InterPro" id="IPR035919">
    <property type="entry name" value="EAL_sf"/>
</dbReference>
<dbReference type="InterPro" id="IPR008984">
    <property type="entry name" value="SMAD_FHA_dom_sf"/>
</dbReference>
<keyword evidence="7" id="KW-1185">Reference proteome</keyword>
<dbReference type="SMART" id="SM00267">
    <property type="entry name" value="GGDEF"/>
    <property type="match status" value="1"/>
</dbReference>
<dbReference type="SMART" id="SM00240">
    <property type="entry name" value="FHA"/>
    <property type="match status" value="1"/>
</dbReference>
<dbReference type="PROSITE" id="PS50112">
    <property type="entry name" value="PAS"/>
    <property type="match status" value="1"/>
</dbReference>
<dbReference type="Gene3D" id="3.30.450.20">
    <property type="entry name" value="PAS domain"/>
    <property type="match status" value="1"/>
</dbReference>
<dbReference type="Gene3D" id="2.60.200.20">
    <property type="match status" value="1"/>
</dbReference>
<dbReference type="KEGG" id="amr:AM1_5569"/>
<dbReference type="SMART" id="SM00091">
    <property type="entry name" value="PAS"/>
    <property type="match status" value="2"/>
</dbReference>
<dbReference type="PROSITE" id="PS50883">
    <property type="entry name" value="EAL"/>
    <property type="match status" value="1"/>
</dbReference>
<dbReference type="Gene3D" id="3.30.70.270">
    <property type="match status" value="1"/>
</dbReference>
<dbReference type="InterPro" id="IPR035965">
    <property type="entry name" value="PAS-like_dom_sf"/>
</dbReference>
<dbReference type="CDD" id="cd01949">
    <property type="entry name" value="GGDEF"/>
    <property type="match status" value="1"/>
</dbReference>
<dbReference type="InterPro" id="IPR001633">
    <property type="entry name" value="EAL_dom"/>
</dbReference>
<dbReference type="CDD" id="cd00130">
    <property type="entry name" value="PAS"/>
    <property type="match status" value="1"/>
</dbReference>
<sequence length="880" mass="99742">MLHSPNSPEEEYTIAFSRKDKKAASTARNVEALIHPNRQTYHILAIEIDQKKQLISLEDATYTIGRHQANAIVLDDQTVSRNHAFLLRICDVNTKQHSFRIIDGDLNGKRSQNGLWVNGKRCFIHDLQDHDVISFGERIHATYVSTSNLNDPRIGIGKNHVQSLPIPLPKPNLTLGSTLFHKATVGNPQGIQDSLVPQQSGDAAFVRLSSFPELTPLPIIETDLDGNITYINPAASNKFPELRTIKRHPLTDGLYEKLVQEQSEYVVREMEIGSSIYEQAIYCILQNGLIRSYLIEITQHRRTEQQLRLSEARYAAAAKGANDGLWDWDLHGNTIYFSDRWKAMLGFSEEEIGASPDEWFNRIHPQDQDRVTEDLSAHLRGDTPQFECEYRILHSNGEYLWFKGRGLALRNDQNQAFRIAGSQTDVTAYYSTRAQLEFKAQHDEMTQLPNRVLFMERLTHAFRMAKHQQSRLFAVLFLDLDRFKIINDSLGHRVGDQLLIEVSKRLQQCLRKQDTIARFGGDEFAILLDTVEDADEAIHVAQRILQALKAKISLEEHEVYTSASIGITVSSPDYQAPEELLQDSDTAMYRAKKQGKNCFEVFSSGMRAQVNSQLQLETDLQRAISNNELHLVYQPIVDLNTENIVGFEALLRWNHPERGLVPPSEFIPVAEDAGLMVSIDWWVLTEACQQMAHWLNIYPGSTELTINVNISAHQFLQSTFCEKVNAIIQETGMKPHHLKLEITEGVILSNAPNISEQLNNLKKLGIHLAIDDFGTGYSSLSYLYAFPLDVLKVDYSFVSRMDQDNGLAIVRTIVNLGQNLNMKVVAEGVETKIQQEYLQEMGCEFAQGYLFSRPLKKESVESILTNKNLPHIPAIPVTTA</sequence>
<evidence type="ECO:0000259" key="4">
    <source>
        <dbReference type="PROSITE" id="PS50883"/>
    </source>
</evidence>
<reference evidence="6 7" key="1">
    <citation type="journal article" date="2008" name="Proc. Natl. Acad. Sci. U.S.A.">
        <title>Niche adaptation and genome expansion in the chlorophyll d-producing cyanobacterium Acaryochloris marina.</title>
        <authorList>
            <person name="Swingley W.D."/>
            <person name="Chen M."/>
            <person name="Cheung P.C."/>
            <person name="Conrad A.L."/>
            <person name="Dejesa L.C."/>
            <person name="Hao J."/>
            <person name="Honchak B.M."/>
            <person name="Karbach L.E."/>
            <person name="Kurdoglu A."/>
            <person name="Lahiri S."/>
            <person name="Mastrian S.D."/>
            <person name="Miyashita H."/>
            <person name="Page L."/>
            <person name="Ramakrishna P."/>
            <person name="Satoh S."/>
            <person name="Sattley W.M."/>
            <person name="Shimada Y."/>
            <person name="Taylor H.L."/>
            <person name="Tomo T."/>
            <person name="Tsuchiya T."/>
            <person name="Wang Z.T."/>
            <person name="Raymond J."/>
            <person name="Mimuro M."/>
            <person name="Blankenship R.E."/>
            <person name="Touchman J.W."/>
        </authorList>
    </citation>
    <scope>NUCLEOTIDE SEQUENCE [LARGE SCALE GENOMIC DNA]</scope>
    <source>
        <strain evidence="7">MBIC 11017</strain>
    </source>
</reference>
<dbReference type="EMBL" id="CP000828">
    <property type="protein sequence ID" value="ABW30523.1"/>
    <property type="molecule type" value="Genomic_DNA"/>
</dbReference>
<evidence type="ECO:0000259" key="1">
    <source>
        <dbReference type="PROSITE" id="PS50006"/>
    </source>
</evidence>
<dbReference type="PROSITE" id="PS50887">
    <property type="entry name" value="GGDEF"/>
    <property type="match status" value="1"/>
</dbReference>
<dbReference type="SUPFAM" id="SSF55073">
    <property type="entry name" value="Nucleotide cyclase"/>
    <property type="match status" value="1"/>
</dbReference>
<dbReference type="eggNOG" id="COG1716">
    <property type="taxonomic scope" value="Bacteria"/>
</dbReference>
<accession>B0CE49</accession>
<gene>
    <name evidence="6" type="ordered locus">AM1_5569</name>
</gene>
<dbReference type="InterPro" id="IPR000014">
    <property type="entry name" value="PAS"/>
</dbReference>
<dbReference type="SUPFAM" id="SSF49879">
    <property type="entry name" value="SMAD/FHA domain"/>
    <property type="match status" value="1"/>
</dbReference>
<feature type="domain" description="PAC" evidence="3">
    <location>
        <begin position="386"/>
        <end position="438"/>
    </location>
</feature>
<evidence type="ECO:0000313" key="6">
    <source>
        <dbReference type="EMBL" id="ABW30523.1"/>
    </source>
</evidence>
<dbReference type="NCBIfam" id="TIGR00229">
    <property type="entry name" value="sensory_box"/>
    <property type="match status" value="1"/>
</dbReference>
<dbReference type="RefSeq" id="WP_012165743.1">
    <property type="nucleotide sequence ID" value="NC_009925.1"/>
</dbReference>
<dbReference type="Pfam" id="PF08447">
    <property type="entry name" value="PAS_3"/>
    <property type="match status" value="1"/>
</dbReference>
<dbReference type="InterPro" id="IPR000253">
    <property type="entry name" value="FHA_dom"/>
</dbReference>
<dbReference type="PANTHER" id="PTHR44757:SF2">
    <property type="entry name" value="BIOFILM ARCHITECTURE MAINTENANCE PROTEIN MBAA"/>
    <property type="match status" value="1"/>
</dbReference>